<reference evidence="2 3" key="1">
    <citation type="journal article" date="2016" name="Nat. Commun.">
        <title>Ectomycorrhizal ecology is imprinted in the genome of the dominant symbiotic fungus Cenococcum geophilum.</title>
        <authorList>
            <consortium name="DOE Joint Genome Institute"/>
            <person name="Peter M."/>
            <person name="Kohler A."/>
            <person name="Ohm R.A."/>
            <person name="Kuo A."/>
            <person name="Krutzmann J."/>
            <person name="Morin E."/>
            <person name="Arend M."/>
            <person name="Barry K.W."/>
            <person name="Binder M."/>
            <person name="Choi C."/>
            <person name="Clum A."/>
            <person name="Copeland A."/>
            <person name="Grisel N."/>
            <person name="Haridas S."/>
            <person name="Kipfer T."/>
            <person name="LaButti K."/>
            <person name="Lindquist E."/>
            <person name="Lipzen A."/>
            <person name="Maire R."/>
            <person name="Meier B."/>
            <person name="Mihaltcheva S."/>
            <person name="Molinier V."/>
            <person name="Murat C."/>
            <person name="Poggeler S."/>
            <person name="Quandt C.A."/>
            <person name="Sperisen C."/>
            <person name="Tritt A."/>
            <person name="Tisserant E."/>
            <person name="Crous P.W."/>
            <person name="Henrissat B."/>
            <person name="Nehls U."/>
            <person name="Egli S."/>
            <person name="Spatafora J.W."/>
            <person name="Grigoriev I.V."/>
            <person name="Martin F.M."/>
        </authorList>
    </citation>
    <scope>NUCLEOTIDE SEQUENCE [LARGE SCALE GENOMIC DNA]</scope>
    <source>
        <strain evidence="2 3">CBS 459.81</strain>
    </source>
</reference>
<dbReference type="Proteomes" id="UP000250266">
    <property type="component" value="Unassembled WGS sequence"/>
</dbReference>
<sequence>RSLRAKLAALALHSWLKSCDTLHSLCRATSTKLPTRILDMSASVIRLVEFPNHQAPDGIYATMSHCWGCPDTKGPTRTTKDNLRARKAGIALDELSPVFRDAI</sequence>
<dbReference type="AlphaFoldDB" id="A0A8E2EK92"/>
<keyword evidence="1" id="KW-0732">Signal</keyword>
<dbReference type="PANTHER" id="PTHR33112">
    <property type="entry name" value="DOMAIN PROTEIN, PUTATIVE-RELATED"/>
    <property type="match status" value="1"/>
</dbReference>
<protein>
    <submittedName>
        <fullName evidence="2">Uncharacterized protein</fullName>
    </submittedName>
</protein>
<dbReference type="PANTHER" id="PTHR33112:SF16">
    <property type="entry name" value="HETEROKARYON INCOMPATIBILITY DOMAIN-CONTAINING PROTEIN"/>
    <property type="match status" value="1"/>
</dbReference>
<dbReference type="OrthoDB" id="3695242at2759"/>
<accession>A0A8E2EK92</accession>
<gene>
    <name evidence="2" type="ORF">K432DRAFT_451027</name>
</gene>
<evidence type="ECO:0000256" key="1">
    <source>
        <dbReference type="SAM" id="SignalP"/>
    </source>
</evidence>
<proteinExistence type="predicted"/>
<feature type="chain" id="PRO_5033999359" evidence="1">
    <location>
        <begin position="22"/>
        <end position="103"/>
    </location>
</feature>
<feature type="signal peptide" evidence="1">
    <location>
        <begin position="1"/>
        <end position="21"/>
    </location>
</feature>
<name>A0A8E2EK92_9PEZI</name>
<feature type="non-terminal residue" evidence="2">
    <location>
        <position position="1"/>
    </location>
</feature>
<organism evidence="2 3">
    <name type="scientific">Lepidopterella palustris CBS 459.81</name>
    <dbReference type="NCBI Taxonomy" id="1314670"/>
    <lineage>
        <taxon>Eukaryota</taxon>
        <taxon>Fungi</taxon>
        <taxon>Dikarya</taxon>
        <taxon>Ascomycota</taxon>
        <taxon>Pezizomycotina</taxon>
        <taxon>Dothideomycetes</taxon>
        <taxon>Pleosporomycetidae</taxon>
        <taxon>Mytilinidiales</taxon>
        <taxon>Argynnaceae</taxon>
        <taxon>Lepidopterella</taxon>
    </lineage>
</organism>
<evidence type="ECO:0000313" key="2">
    <source>
        <dbReference type="EMBL" id="OCK85525.1"/>
    </source>
</evidence>
<dbReference type="EMBL" id="KV744817">
    <property type="protein sequence ID" value="OCK85525.1"/>
    <property type="molecule type" value="Genomic_DNA"/>
</dbReference>
<evidence type="ECO:0000313" key="3">
    <source>
        <dbReference type="Proteomes" id="UP000250266"/>
    </source>
</evidence>
<keyword evidence="3" id="KW-1185">Reference proteome</keyword>